<evidence type="ECO:0000256" key="1">
    <source>
        <dbReference type="SAM" id="MobiDB-lite"/>
    </source>
</evidence>
<keyword evidence="4" id="KW-1185">Reference proteome</keyword>
<feature type="chain" id="PRO_5046105846" evidence="2">
    <location>
        <begin position="19"/>
        <end position="208"/>
    </location>
</feature>
<evidence type="ECO:0000313" key="4">
    <source>
        <dbReference type="Proteomes" id="UP001480595"/>
    </source>
</evidence>
<reference evidence="3 4" key="1">
    <citation type="submission" date="2023-01" db="EMBL/GenBank/DDBJ databases">
        <title>Analysis of 21 Apiospora genomes using comparative genomics revels a genus with tremendous synthesis potential of carbohydrate active enzymes and secondary metabolites.</title>
        <authorList>
            <person name="Sorensen T."/>
        </authorList>
    </citation>
    <scope>NUCLEOTIDE SEQUENCE [LARGE SCALE GENOMIC DNA]</scope>
    <source>
        <strain evidence="3 4">CBS 135458</strain>
    </source>
</reference>
<feature type="compositionally biased region" description="Basic residues" evidence="1">
    <location>
        <begin position="85"/>
        <end position="95"/>
    </location>
</feature>
<evidence type="ECO:0000313" key="3">
    <source>
        <dbReference type="EMBL" id="KAK8086211.1"/>
    </source>
</evidence>
<dbReference type="RefSeq" id="XP_066720735.1">
    <property type="nucleotide sequence ID" value="XM_066852594.1"/>
</dbReference>
<dbReference type="GeneID" id="92085657"/>
<keyword evidence="2" id="KW-0732">Signal</keyword>
<dbReference type="Proteomes" id="UP001480595">
    <property type="component" value="Unassembled WGS sequence"/>
</dbReference>
<name>A0ABR1WST5_9PEZI</name>
<protein>
    <submittedName>
        <fullName evidence="3">Uncharacterized protein</fullName>
    </submittedName>
</protein>
<sequence length="208" mass="20967">MYFTIKTLVVALAAGAVAMPADTPHSGAAGGAVEKRDFLGFPFPNITDILKGKPLGRRGEEEDGPKLPGPPDGGKNATKPAPGAKHVRREAHRPKLPGGGPPGHKNMTMPAGEDEEGGGEEGSEGEEGGAPKKPEGSGAPEKPKKPKGSGAPKPPKASGAPEPPVAAAGSAPAHAPKANGTVPHPPGPKAHEKRTARAPAALPIRFWA</sequence>
<feature type="region of interest" description="Disordered" evidence="1">
    <location>
        <begin position="42"/>
        <end position="208"/>
    </location>
</feature>
<feature type="compositionally biased region" description="Acidic residues" evidence="1">
    <location>
        <begin position="112"/>
        <end position="127"/>
    </location>
</feature>
<organism evidence="3 4">
    <name type="scientific">Apiospora phragmitis</name>
    <dbReference type="NCBI Taxonomy" id="2905665"/>
    <lineage>
        <taxon>Eukaryota</taxon>
        <taxon>Fungi</taxon>
        <taxon>Dikarya</taxon>
        <taxon>Ascomycota</taxon>
        <taxon>Pezizomycotina</taxon>
        <taxon>Sordariomycetes</taxon>
        <taxon>Xylariomycetidae</taxon>
        <taxon>Amphisphaeriales</taxon>
        <taxon>Apiosporaceae</taxon>
        <taxon>Apiospora</taxon>
    </lineage>
</organism>
<gene>
    <name evidence="3" type="ORF">PG994_001185</name>
</gene>
<comment type="caution">
    <text evidence="3">The sequence shown here is derived from an EMBL/GenBank/DDBJ whole genome shotgun (WGS) entry which is preliminary data.</text>
</comment>
<accession>A0ABR1WST5</accession>
<feature type="signal peptide" evidence="2">
    <location>
        <begin position="1"/>
        <end position="18"/>
    </location>
</feature>
<dbReference type="EMBL" id="JAQQWL010000002">
    <property type="protein sequence ID" value="KAK8086211.1"/>
    <property type="molecule type" value="Genomic_DNA"/>
</dbReference>
<evidence type="ECO:0000256" key="2">
    <source>
        <dbReference type="SAM" id="SignalP"/>
    </source>
</evidence>
<feature type="compositionally biased region" description="Low complexity" evidence="1">
    <location>
        <begin position="148"/>
        <end position="178"/>
    </location>
</feature>
<proteinExistence type="predicted"/>